<feature type="transmembrane region" description="Helical" evidence="1">
    <location>
        <begin position="725"/>
        <end position="753"/>
    </location>
</feature>
<dbReference type="EMBL" id="KF900368">
    <property type="protein sequence ID" value="AIE92524.1"/>
    <property type="molecule type" value="Genomic_DNA"/>
</dbReference>
<keyword evidence="1" id="KW-0472">Membrane</keyword>
<feature type="transmembrane region" description="Helical" evidence="1">
    <location>
        <begin position="696"/>
        <end position="713"/>
    </location>
</feature>
<evidence type="ECO:0000313" key="2">
    <source>
        <dbReference type="EMBL" id="AIE92524.1"/>
    </source>
</evidence>
<feature type="transmembrane region" description="Helical" evidence="1">
    <location>
        <begin position="572"/>
        <end position="592"/>
    </location>
</feature>
<sequence length="799" mass="85971">MGKSILTGDSEVCTVRGLETTMRDRSRVPAGSVAAALVALLIALSMSSMSHAQEPIKLDGPGIDWDLPESHMLYLKGTGNEPFLDRNWSTNTGEPLGKAEFSRTSSSLNPNLIEIDSAPLSNSFRFEGNLTVRLFASLDSTNDGCRLTNVLPGAAGAETRFYVSLSLGSTLVLDNAVTNSLAMEESYLEAHEFTVMADNVNVSLSEGDSISLSVDVEHDCIQQGILWWGTYDATSGIIFHGDVIEPMLEYRVDSNRMVRIEFTPISPWGPGDFDRQVIQIVGPLDWDEMVHGHGKEDQRLEHFEIPHGARTGEANRTILTWSSEKPIPPGQYMIDSCFVLTDQDPGELCDAIAVLRFEILPEEGPLLSSMWAILIIPLAILGWIAASIREAALPLPAYGVLLLLAIAAIGPAMHLPDIDSEVPRQEGASPSFTLLSHDGGLISLSDLIEGSDALVVGLFHPGSPNSIRQMNDFRGAEAISQENIAFVQIATGEGVQAIDLDTYAIQLNESWPLLLDESDASIGKAFPSGATDAVIIIDSAGFVNSWNPGTMSAMEIEEAVESATRGSGNNPLTILSLAIGTALLPLLILAMPRDRELELPEEPLFPGAASLMTAAAAATGFAIWALPVSLMSALGMGSVWIWVELIMAAVLVYHGSSMLLRGRIAEIEAISTRTYLMLPDDFREWRDESSFKEDSYLGLWLAWLLWLRAPTLIPQGVGALARSDVVGLLLSILAFVGMLLVAGLVINLARLVALAPGSLSRTFGWLSVGIRPRAWGLAATVLGAWMAIHLAVGPIFGSI</sequence>
<feature type="transmembrane region" description="Helical" evidence="1">
    <location>
        <begin position="774"/>
        <end position="796"/>
    </location>
</feature>
<organism evidence="2">
    <name type="scientific">uncultured marine group II/III euryarchaeote AD1000_24_C10</name>
    <dbReference type="NCBI Taxonomy" id="1457741"/>
    <lineage>
        <taxon>Archaea</taxon>
        <taxon>Methanobacteriati</taxon>
        <taxon>Methanobacteriota</taxon>
        <taxon>environmental samples</taxon>
    </lineage>
</organism>
<dbReference type="AlphaFoldDB" id="A0A075FMB7"/>
<name>A0A075FMB7_9EURY</name>
<proteinExistence type="predicted"/>
<protein>
    <recommendedName>
        <fullName evidence="3">Thioredoxin domain-containing protein</fullName>
    </recommendedName>
</protein>
<evidence type="ECO:0008006" key="3">
    <source>
        <dbReference type="Google" id="ProtNLM"/>
    </source>
</evidence>
<evidence type="ECO:0000256" key="1">
    <source>
        <dbReference type="SAM" id="Phobius"/>
    </source>
</evidence>
<keyword evidence="1" id="KW-0812">Transmembrane</keyword>
<keyword evidence="1" id="KW-1133">Transmembrane helix</keyword>
<dbReference type="Gene3D" id="3.40.30.10">
    <property type="entry name" value="Glutaredoxin"/>
    <property type="match status" value="1"/>
</dbReference>
<reference evidence="2" key="1">
    <citation type="journal article" date="2014" name="Genome Biol. Evol.">
        <title>Pangenome evidence for extensive interdomain horizontal transfer affecting lineage core and shell genes in uncultured planktonic thaumarchaeota and euryarchaeota.</title>
        <authorList>
            <person name="Deschamps P."/>
            <person name="Zivanovic Y."/>
            <person name="Moreira D."/>
            <person name="Rodriguez-Valera F."/>
            <person name="Lopez-Garcia P."/>
        </authorList>
    </citation>
    <scope>NUCLEOTIDE SEQUENCE</scope>
</reference>
<dbReference type="SUPFAM" id="SSF52833">
    <property type="entry name" value="Thioredoxin-like"/>
    <property type="match status" value="1"/>
</dbReference>
<accession>A0A075FMB7</accession>
<feature type="transmembrane region" description="Helical" evidence="1">
    <location>
        <begin position="604"/>
        <end position="626"/>
    </location>
</feature>
<feature type="transmembrane region" description="Helical" evidence="1">
    <location>
        <begin position="632"/>
        <end position="653"/>
    </location>
</feature>
<feature type="transmembrane region" description="Helical" evidence="1">
    <location>
        <begin position="366"/>
        <end position="388"/>
    </location>
</feature>
<feature type="transmembrane region" description="Helical" evidence="1">
    <location>
        <begin position="395"/>
        <end position="415"/>
    </location>
</feature>
<dbReference type="InterPro" id="IPR036249">
    <property type="entry name" value="Thioredoxin-like_sf"/>
</dbReference>